<dbReference type="Proteomes" id="UP000007934">
    <property type="component" value="Chromosome"/>
</dbReference>
<sequence>MDTTPDTTLQPTPAQSAPLAQTDALTPTKDPADAPEQTQAALTPQKDLDDAPTPKGTCKPDRFYALIENNTIVNIFSGENLKEYNPAQLDIRELPKGEEKFFAIGLSLGENAELLPLSLEQMKERQLDFLNDDFTMEVQRVQREYIPLEEVLTFELQRQEALSLKEGGPTPFLDQLAQTRGENKEVLARKILKKHTEYMQSLAFLVGKRHKLRNQIEESQSAQEIINVRFSEALKL</sequence>
<proteinExistence type="predicted"/>
<dbReference type="RefSeq" id="WP_013469492.1">
    <property type="nucleotide sequence ID" value="NC_014810.2"/>
</dbReference>
<dbReference type="OrthoDB" id="5325032at2"/>
<protein>
    <submittedName>
        <fullName evidence="2">Uncharacterized protein</fullName>
    </submittedName>
</protein>
<evidence type="ECO:0000313" key="3">
    <source>
        <dbReference type="Proteomes" id="UP000007934"/>
    </source>
</evidence>
<name>E7AD08_HELFC</name>
<dbReference type="STRING" id="936155.HFELIS_10420"/>
<reference evidence="2 3" key="1">
    <citation type="journal article" date="2011" name="Genome Biol. Evol.">
        <title>Comparative whole genome sequence analysis of the carcinogenic bacterial model pathogen Helicobacter felis.</title>
        <authorList>
            <person name="Arnold I.C."/>
            <person name="Zigova Z."/>
            <person name="Holden M."/>
            <person name="Lawley T.D."/>
            <person name="Rad R."/>
            <person name="Dougan G."/>
            <person name="Falkow S."/>
            <person name="Bentley S.D."/>
            <person name="Muller A."/>
        </authorList>
    </citation>
    <scope>NUCLEOTIDE SEQUENCE [LARGE SCALE GENOMIC DNA]</scope>
    <source>
        <strain evidence="3">ATCC 49179 / CCUG 28539 / NCTC 12436 / CS1</strain>
    </source>
</reference>
<keyword evidence="3" id="KW-1185">Reference proteome</keyword>
<feature type="region of interest" description="Disordered" evidence="1">
    <location>
        <begin position="1"/>
        <end position="55"/>
    </location>
</feature>
<evidence type="ECO:0000256" key="1">
    <source>
        <dbReference type="SAM" id="MobiDB-lite"/>
    </source>
</evidence>
<dbReference type="GeneID" id="36133648"/>
<dbReference type="KEGG" id="hfe:HFELIS_10420"/>
<gene>
    <name evidence="2" type="ordered locus">Hfelis_10420</name>
</gene>
<evidence type="ECO:0000313" key="2">
    <source>
        <dbReference type="EMBL" id="CBY83126.1"/>
    </source>
</evidence>
<organism evidence="2 3">
    <name type="scientific">Helicobacter felis (strain ATCC 49179 / CCUG 28539 / NCTC 12436 / CS1)</name>
    <dbReference type="NCBI Taxonomy" id="936155"/>
    <lineage>
        <taxon>Bacteria</taxon>
        <taxon>Pseudomonadati</taxon>
        <taxon>Campylobacterota</taxon>
        <taxon>Epsilonproteobacteria</taxon>
        <taxon>Campylobacterales</taxon>
        <taxon>Helicobacteraceae</taxon>
        <taxon>Helicobacter</taxon>
    </lineage>
</organism>
<feature type="compositionally biased region" description="Low complexity" evidence="1">
    <location>
        <begin position="1"/>
        <end position="13"/>
    </location>
</feature>
<dbReference type="AlphaFoldDB" id="E7AD08"/>
<dbReference type="HOGENOM" id="CLU_1174107_0_0_7"/>
<accession>E7AD08</accession>
<dbReference type="EMBL" id="FQ670179">
    <property type="protein sequence ID" value="CBY83126.1"/>
    <property type="molecule type" value="Genomic_DNA"/>
</dbReference>
<feature type="compositionally biased region" description="Polar residues" evidence="1">
    <location>
        <begin position="14"/>
        <end position="25"/>
    </location>
</feature>